<gene>
    <name evidence="1" type="ORF">Syun_014730</name>
</gene>
<dbReference type="EMBL" id="JBBNAF010000006">
    <property type="protein sequence ID" value="KAK9135400.1"/>
    <property type="molecule type" value="Genomic_DNA"/>
</dbReference>
<comment type="caution">
    <text evidence="1">The sequence shown here is derived from an EMBL/GenBank/DDBJ whole genome shotgun (WGS) entry which is preliminary data.</text>
</comment>
<name>A0AAP0PC46_9MAGN</name>
<proteinExistence type="predicted"/>
<accession>A0AAP0PC46</accession>
<evidence type="ECO:0000313" key="2">
    <source>
        <dbReference type="Proteomes" id="UP001420932"/>
    </source>
</evidence>
<evidence type="ECO:0000313" key="1">
    <source>
        <dbReference type="EMBL" id="KAK9135400.1"/>
    </source>
</evidence>
<organism evidence="1 2">
    <name type="scientific">Stephania yunnanensis</name>
    <dbReference type="NCBI Taxonomy" id="152371"/>
    <lineage>
        <taxon>Eukaryota</taxon>
        <taxon>Viridiplantae</taxon>
        <taxon>Streptophyta</taxon>
        <taxon>Embryophyta</taxon>
        <taxon>Tracheophyta</taxon>
        <taxon>Spermatophyta</taxon>
        <taxon>Magnoliopsida</taxon>
        <taxon>Ranunculales</taxon>
        <taxon>Menispermaceae</taxon>
        <taxon>Menispermoideae</taxon>
        <taxon>Cissampelideae</taxon>
        <taxon>Stephania</taxon>
    </lineage>
</organism>
<reference evidence="1 2" key="1">
    <citation type="submission" date="2024-01" db="EMBL/GenBank/DDBJ databases">
        <title>Genome assemblies of Stephania.</title>
        <authorList>
            <person name="Yang L."/>
        </authorList>
    </citation>
    <scope>NUCLEOTIDE SEQUENCE [LARGE SCALE GENOMIC DNA]</scope>
    <source>
        <strain evidence="1">YNDBR</strain>
        <tissue evidence="1">Leaf</tissue>
    </source>
</reference>
<dbReference type="AlphaFoldDB" id="A0AAP0PC46"/>
<dbReference type="Proteomes" id="UP001420932">
    <property type="component" value="Unassembled WGS sequence"/>
</dbReference>
<sequence length="82" mass="9424">MVFPQAYKRALVPSNNMSKSSKAYESDRSWCGFRRLKTSAGNFLFDLFLMLKECLLVVSEPTKSLEFSMTIDFYLCISMLCS</sequence>
<keyword evidence="2" id="KW-1185">Reference proteome</keyword>
<protein>
    <submittedName>
        <fullName evidence="1">Uncharacterized protein</fullName>
    </submittedName>
</protein>